<dbReference type="RefSeq" id="WP_340333849.1">
    <property type="nucleotide sequence ID" value="NZ_JBBKZS010000001.1"/>
</dbReference>
<keyword evidence="2" id="KW-1185">Reference proteome</keyword>
<dbReference type="InterPro" id="IPR021682">
    <property type="entry name" value="DUF2933"/>
</dbReference>
<dbReference type="Pfam" id="PF11666">
    <property type="entry name" value="DUF2933"/>
    <property type="match status" value="1"/>
</dbReference>
<organism evidence="1 2">
    <name type="scientific">Variovorax robiniae</name>
    <dbReference type="NCBI Taxonomy" id="1836199"/>
    <lineage>
        <taxon>Bacteria</taxon>
        <taxon>Pseudomonadati</taxon>
        <taxon>Pseudomonadota</taxon>
        <taxon>Betaproteobacteria</taxon>
        <taxon>Burkholderiales</taxon>
        <taxon>Comamonadaceae</taxon>
        <taxon>Variovorax</taxon>
    </lineage>
</organism>
<comment type="caution">
    <text evidence="1">The sequence shown here is derived from an EMBL/GenBank/DDBJ whole genome shotgun (WGS) entry which is preliminary data.</text>
</comment>
<proteinExistence type="predicted"/>
<name>A0ABU8X1S6_9BURK</name>
<dbReference type="EMBL" id="JBBKZS010000001">
    <property type="protein sequence ID" value="MEJ8853614.1"/>
    <property type="molecule type" value="Genomic_DNA"/>
</dbReference>
<evidence type="ECO:0000313" key="1">
    <source>
        <dbReference type="EMBL" id="MEJ8853614.1"/>
    </source>
</evidence>
<dbReference type="Proteomes" id="UP001367030">
    <property type="component" value="Unassembled WGS sequence"/>
</dbReference>
<reference evidence="1 2" key="1">
    <citation type="submission" date="2024-03" db="EMBL/GenBank/DDBJ databases">
        <title>Novel species of the genus Variovorax.</title>
        <authorList>
            <person name="Liu Q."/>
            <person name="Xin Y.-H."/>
        </authorList>
    </citation>
    <scope>NUCLEOTIDE SEQUENCE [LARGE SCALE GENOMIC DNA]</scope>
    <source>
        <strain evidence="1 2">KACC 18901</strain>
    </source>
</reference>
<gene>
    <name evidence="1" type="ORF">WKW79_03495</name>
</gene>
<protein>
    <submittedName>
        <fullName evidence="1">DUF2933 domain-containing protein</fullName>
    </submittedName>
</protein>
<sequence length="55" mass="6394">MLVGSFFLYAEHRADLFEVLPLLLLAACPLIHEVMNRGHRRAHFNQARYPSEDDL</sequence>
<evidence type="ECO:0000313" key="2">
    <source>
        <dbReference type="Proteomes" id="UP001367030"/>
    </source>
</evidence>
<accession>A0ABU8X1S6</accession>